<organism evidence="17 18">
    <name type="scientific">Mesobacterium hydrothermale</name>
    <dbReference type="NCBI Taxonomy" id="3111907"/>
    <lineage>
        <taxon>Bacteria</taxon>
        <taxon>Pseudomonadati</taxon>
        <taxon>Pseudomonadota</taxon>
        <taxon>Alphaproteobacteria</taxon>
        <taxon>Rhodobacterales</taxon>
        <taxon>Roseobacteraceae</taxon>
        <taxon>Mesobacterium</taxon>
    </lineage>
</organism>
<keyword evidence="5" id="KW-0597">Phosphoprotein</keyword>
<keyword evidence="18" id="KW-1185">Reference proteome</keyword>
<evidence type="ECO:0000259" key="16">
    <source>
        <dbReference type="PROSITE" id="PS50109"/>
    </source>
</evidence>
<feature type="transmembrane region" description="Helical" evidence="15">
    <location>
        <begin position="277"/>
        <end position="298"/>
    </location>
</feature>
<reference evidence="17 18" key="1">
    <citation type="submission" date="2024-01" db="EMBL/GenBank/DDBJ databases">
        <title>Mesobacterium rodlantinim sp. nov., isolated from shallow sea hydrothermal systems off Kueishantao Island.</title>
        <authorList>
            <person name="Su Z."/>
            <person name="Tang K."/>
        </authorList>
    </citation>
    <scope>NUCLEOTIDE SEQUENCE [LARGE SCALE GENOMIC DNA]</scope>
    <source>
        <strain evidence="17 18">TK19101</strain>
    </source>
</reference>
<keyword evidence="10 17" id="KW-0067">ATP-binding</keyword>
<evidence type="ECO:0000256" key="11">
    <source>
        <dbReference type="ARBA" id="ARBA00022989"/>
    </source>
</evidence>
<evidence type="ECO:0000256" key="2">
    <source>
        <dbReference type="ARBA" id="ARBA00004651"/>
    </source>
</evidence>
<dbReference type="CDD" id="cd18773">
    <property type="entry name" value="PDC1_HK_sensor"/>
    <property type="match status" value="1"/>
</dbReference>
<dbReference type="InterPro" id="IPR036097">
    <property type="entry name" value="HisK_dim/P_sf"/>
</dbReference>
<protein>
    <recommendedName>
        <fullName evidence="3">histidine kinase</fullName>
        <ecNumber evidence="3">2.7.13.3</ecNumber>
    </recommendedName>
</protein>
<dbReference type="InterPro" id="IPR004358">
    <property type="entry name" value="Sig_transdc_His_kin-like_C"/>
</dbReference>
<keyword evidence="12" id="KW-0902">Two-component regulatory system</keyword>
<evidence type="ECO:0000256" key="10">
    <source>
        <dbReference type="ARBA" id="ARBA00022840"/>
    </source>
</evidence>
<dbReference type="Pfam" id="PF02743">
    <property type="entry name" value="dCache_1"/>
    <property type="match status" value="1"/>
</dbReference>
<sequence length="583" mass="61980">MTSQSFSRSVIVAAFLAATAVLTAGVWIYGYRQALDQVVARGESDLALASDRLVTRLARYRETAVLQAPHPALQALHQGGARAPADALLLAAVDKISALSAYYADHDGQVLASSDTGPQPDPQNAPWFQRALQGALGAGFGTEPVELGGTRAFAFAAPTFGADGRVQGALVIVADVDKLEREWRGSRPAVLFTDGAGKVFISNRSELIGWRRVDGGMATPDGRVVGITVQRIGGHEVWRQSLSAYVPHLAVHLTQPLPVVGMTGAALVDTAPALRLAGLQAAAVAALCLTFGALLFLAMERRRALAMANLVLEDRVAVRTQALEDANAALRREVAERLEAEAALRRAQADLVQAGKLSALGQMSAGISHELNQPLMAIRSFAENGVAFLERDKPDRARDNLARISDMARRMGRIIKNLRAFARQESAEVSRVDLVAILDSALELTEARLQQAEVTVHYDRPAGPFWVRGGEVRLGQVFVNLISNAADAMSGSDTKRLEIAVLSDRGLKVSVRDTGPGIEAPEKIFEPFYTTKAVGSGDGMGLGLSISYGLVQSFGGTIRGDNAPGGGAIFTVELEPWLDEAAA</sequence>
<dbReference type="Pfam" id="PF00512">
    <property type="entry name" value="HisKA"/>
    <property type="match status" value="1"/>
</dbReference>
<dbReference type="SUPFAM" id="SSF47384">
    <property type="entry name" value="Homodimeric domain of signal transducing histidine kinase"/>
    <property type="match status" value="1"/>
</dbReference>
<evidence type="ECO:0000256" key="13">
    <source>
        <dbReference type="ARBA" id="ARBA00023136"/>
    </source>
</evidence>
<dbReference type="InterPro" id="IPR005467">
    <property type="entry name" value="His_kinase_dom"/>
</dbReference>
<evidence type="ECO:0000256" key="3">
    <source>
        <dbReference type="ARBA" id="ARBA00012438"/>
    </source>
</evidence>
<dbReference type="EMBL" id="JAYLLH010000019">
    <property type="protein sequence ID" value="MEC3862290.1"/>
    <property type="molecule type" value="Genomic_DNA"/>
</dbReference>
<keyword evidence="4" id="KW-1003">Cell membrane</keyword>
<dbReference type="InterPro" id="IPR003661">
    <property type="entry name" value="HisK_dim/P_dom"/>
</dbReference>
<dbReference type="PRINTS" id="PR00344">
    <property type="entry name" value="BCTRLSENSOR"/>
</dbReference>
<keyword evidence="9" id="KW-0418">Kinase</keyword>
<dbReference type="Gene3D" id="1.10.287.130">
    <property type="match status" value="1"/>
</dbReference>
<dbReference type="SMART" id="SM00387">
    <property type="entry name" value="HATPase_c"/>
    <property type="match status" value="1"/>
</dbReference>
<comment type="catalytic activity">
    <reaction evidence="1">
        <text>ATP + protein L-histidine = ADP + protein N-phospho-L-histidine.</text>
        <dbReference type="EC" id="2.7.13.3"/>
    </reaction>
</comment>
<dbReference type="SMART" id="SM00388">
    <property type="entry name" value="HisKA"/>
    <property type="match status" value="1"/>
</dbReference>
<keyword evidence="14" id="KW-0175">Coiled coil</keyword>
<dbReference type="InterPro" id="IPR017055">
    <property type="entry name" value="Sig_transdc_His_kinase_DctB"/>
</dbReference>
<evidence type="ECO:0000256" key="5">
    <source>
        <dbReference type="ARBA" id="ARBA00022553"/>
    </source>
</evidence>
<evidence type="ECO:0000256" key="6">
    <source>
        <dbReference type="ARBA" id="ARBA00022679"/>
    </source>
</evidence>
<dbReference type="InterPro" id="IPR003594">
    <property type="entry name" value="HATPase_dom"/>
</dbReference>
<dbReference type="PROSITE" id="PS50109">
    <property type="entry name" value="HIS_KIN"/>
    <property type="match status" value="1"/>
</dbReference>
<keyword evidence="13 15" id="KW-0472">Membrane</keyword>
<evidence type="ECO:0000256" key="8">
    <source>
        <dbReference type="ARBA" id="ARBA00022741"/>
    </source>
</evidence>
<keyword evidence="7 15" id="KW-0812">Transmembrane</keyword>
<dbReference type="Gene3D" id="3.30.450.20">
    <property type="entry name" value="PAS domain"/>
    <property type="match status" value="1"/>
</dbReference>
<evidence type="ECO:0000256" key="1">
    <source>
        <dbReference type="ARBA" id="ARBA00000085"/>
    </source>
</evidence>
<dbReference type="RefSeq" id="WP_326298029.1">
    <property type="nucleotide sequence ID" value="NZ_JAYLLH010000019.1"/>
</dbReference>
<keyword evidence="6" id="KW-0808">Transferase</keyword>
<name>A0ABU6HIJ7_9RHOB</name>
<comment type="caution">
    <text evidence="17">The sequence shown here is derived from an EMBL/GenBank/DDBJ whole genome shotgun (WGS) entry which is preliminary data.</text>
</comment>
<dbReference type="PANTHER" id="PTHR43065:SF46">
    <property type="entry name" value="C4-DICARBOXYLATE TRANSPORT SENSOR PROTEIN DCTB"/>
    <property type="match status" value="1"/>
</dbReference>
<evidence type="ECO:0000313" key="17">
    <source>
        <dbReference type="EMBL" id="MEC3862290.1"/>
    </source>
</evidence>
<evidence type="ECO:0000256" key="7">
    <source>
        <dbReference type="ARBA" id="ARBA00022692"/>
    </source>
</evidence>
<comment type="subcellular location">
    <subcellularLocation>
        <location evidence="2">Cell membrane</location>
        <topology evidence="2">Multi-pass membrane protein</topology>
    </subcellularLocation>
</comment>
<dbReference type="CDD" id="cd00082">
    <property type="entry name" value="HisKA"/>
    <property type="match status" value="1"/>
</dbReference>
<dbReference type="GO" id="GO:0005524">
    <property type="term" value="F:ATP binding"/>
    <property type="evidence" value="ECO:0007669"/>
    <property type="project" value="UniProtKB-KW"/>
</dbReference>
<dbReference type="InterPro" id="IPR036890">
    <property type="entry name" value="HATPase_C_sf"/>
</dbReference>
<evidence type="ECO:0000256" key="4">
    <source>
        <dbReference type="ARBA" id="ARBA00022475"/>
    </source>
</evidence>
<accession>A0ABU6HIJ7</accession>
<keyword evidence="11 15" id="KW-1133">Transmembrane helix</keyword>
<dbReference type="PIRSF" id="PIRSF036431">
    <property type="entry name" value="STHK_DctB"/>
    <property type="match status" value="1"/>
</dbReference>
<dbReference type="PANTHER" id="PTHR43065">
    <property type="entry name" value="SENSOR HISTIDINE KINASE"/>
    <property type="match status" value="1"/>
</dbReference>
<evidence type="ECO:0000256" key="9">
    <source>
        <dbReference type="ARBA" id="ARBA00022777"/>
    </source>
</evidence>
<proteinExistence type="predicted"/>
<dbReference type="Proteomes" id="UP001348149">
    <property type="component" value="Unassembled WGS sequence"/>
</dbReference>
<dbReference type="Pfam" id="PF02518">
    <property type="entry name" value="HATPase_c"/>
    <property type="match status" value="1"/>
</dbReference>
<evidence type="ECO:0000256" key="14">
    <source>
        <dbReference type="SAM" id="Coils"/>
    </source>
</evidence>
<dbReference type="SUPFAM" id="SSF55874">
    <property type="entry name" value="ATPase domain of HSP90 chaperone/DNA topoisomerase II/histidine kinase"/>
    <property type="match status" value="1"/>
</dbReference>
<feature type="domain" description="Histidine kinase" evidence="16">
    <location>
        <begin position="366"/>
        <end position="578"/>
    </location>
</feature>
<dbReference type="Gene3D" id="3.30.565.10">
    <property type="entry name" value="Histidine kinase-like ATPase, C-terminal domain"/>
    <property type="match status" value="1"/>
</dbReference>
<gene>
    <name evidence="17" type="ORF">VK792_13430</name>
</gene>
<dbReference type="EC" id="2.7.13.3" evidence="3"/>
<keyword evidence="8" id="KW-0547">Nucleotide-binding</keyword>
<dbReference type="InterPro" id="IPR033479">
    <property type="entry name" value="dCache_1"/>
</dbReference>
<evidence type="ECO:0000256" key="15">
    <source>
        <dbReference type="SAM" id="Phobius"/>
    </source>
</evidence>
<evidence type="ECO:0000313" key="18">
    <source>
        <dbReference type="Proteomes" id="UP001348149"/>
    </source>
</evidence>
<evidence type="ECO:0000256" key="12">
    <source>
        <dbReference type="ARBA" id="ARBA00023012"/>
    </source>
</evidence>
<feature type="coiled-coil region" evidence="14">
    <location>
        <begin position="323"/>
        <end position="350"/>
    </location>
</feature>